<gene>
    <name evidence="1" type="ORF">UFOPK1711_01666</name>
</gene>
<sequence length="89" mass="9774">MQIGDLFKTIAPTNVRVHRVALNRTRANKCNFNHKVVELPRLKPRQCSHLRATLDLENTDGIGNTQHVVDGVVLGDFGDIDGESVGLGN</sequence>
<proteinExistence type="predicted"/>
<reference evidence="1" key="1">
    <citation type="submission" date="2020-05" db="EMBL/GenBank/DDBJ databases">
        <authorList>
            <person name="Chiriac C."/>
            <person name="Salcher M."/>
            <person name="Ghai R."/>
            <person name="Kavagutti S V."/>
        </authorList>
    </citation>
    <scope>NUCLEOTIDE SEQUENCE</scope>
</reference>
<dbReference type="EMBL" id="CAEZTR010000141">
    <property type="protein sequence ID" value="CAB4588130.1"/>
    <property type="molecule type" value="Genomic_DNA"/>
</dbReference>
<protein>
    <submittedName>
        <fullName evidence="1">Unannotated protein</fullName>
    </submittedName>
</protein>
<organism evidence="1">
    <name type="scientific">freshwater metagenome</name>
    <dbReference type="NCBI Taxonomy" id="449393"/>
    <lineage>
        <taxon>unclassified sequences</taxon>
        <taxon>metagenomes</taxon>
        <taxon>ecological metagenomes</taxon>
    </lineage>
</organism>
<accession>A0A6J6FHN4</accession>
<evidence type="ECO:0000313" key="1">
    <source>
        <dbReference type="EMBL" id="CAB4588130.1"/>
    </source>
</evidence>
<dbReference type="AlphaFoldDB" id="A0A6J6FHN4"/>
<name>A0A6J6FHN4_9ZZZZ</name>